<dbReference type="Proteomes" id="UP000186601">
    <property type="component" value="Unassembled WGS sequence"/>
</dbReference>
<evidence type="ECO:0000313" key="3">
    <source>
        <dbReference type="EMBL" id="PSR76650.1"/>
    </source>
</evidence>
<dbReference type="SMART" id="SM00992">
    <property type="entry name" value="YccV-like"/>
    <property type="match status" value="1"/>
</dbReference>
<organism evidence="3 4">
    <name type="scientific">Hermanssonia centrifuga</name>
    <dbReference type="NCBI Taxonomy" id="98765"/>
    <lineage>
        <taxon>Eukaryota</taxon>
        <taxon>Fungi</taxon>
        <taxon>Dikarya</taxon>
        <taxon>Basidiomycota</taxon>
        <taxon>Agaricomycotina</taxon>
        <taxon>Agaricomycetes</taxon>
        <taxon>Polyporales</taxon>
        <taxon>Meruliaceae</taxon>
        <taxon>Hermanssonia</taxon>
    </lineage>
</organism>
<dbReference type="InterPro" id="IPR032698">
    <property type="entry name" value="SirB1_N"/>
</dbReference>
<dbReference type="STRING" id="98765.A0A2R6NUN6"/>
<dbReference type="AlphaFoldDB" id="A0A2R6NUN6"/>
<dbReference type="InterPro" id="IPR036623">
    <property type="entry name" value="Hemimethylated_DNA-bd_sf"/>
</dbReference>
<dbReference type="Pfam" id="PF08755">
    <property type="entry name" value="YccV-like"/>
    <property type="match status" value="1"/>
</dbReference>
<dbReference type="EMBL" id="MLYV02000837">
    <property type="protein sequence ID" value="PSR76650.1"/>
    <property type="molecule type" value="Genomic_DNA"/>
</dbReference>
<accession>A0A2R6NUN6</accession>
<dbReference type="NCBIfam" id="TIGR02097">
    <property type="entry name" value="yccV"/>
    <property type="match status" value="1"/>
</dbReference>
<reference evidence="3 4" key="1">
    <citation type="submission" date="2018-02" db="EMBL/GenBank/DDBJ databases">
        <title>Genome sequence of the basidiomycete white-rot fungus Phlebia centrifuga.</title>
        <authorList>
            <person name="Granchi Z."/>
            <person name="Peng M."/>
            <person name="de Vries R.P."/>
            <person name="Hilden K."/>
            <person name="Makela M.R."/>
            <person name="Grigoriev I."/>
            <person name="Riley R."/>
        </authorList>
    </citation>
    <scope>NUCLEOTIDE SEQUENCE [LARGE SCALE GENOMIC DNA]</scope>
    <source>
        <strain evidence="3 4">FBCC195</strain>
    </source>
</reference>
<comment type="caution">
    <text evidence="3">The sequence shown here is derived from an EMBL/GenBank/DDBJ whole genome shotgun (WGS) entry which is preliminary data.</text>
</comment>
<dbReference type="Pfam" id="PF13369">
    <property type="entry name" value="Transglut_core2"/>
    <property type="match status" value="1"/>
</dbReference>
<dbReference type="GO" id="GO:0003677">
    <property type="term" value="F:DNA binding"/>
    <property type="evidence" value="ECO:0007669"/>
    <property type="project" value="InterPro"/>
</dbReference>
<dbReference type="PANTHER" id="PTHR31350:SF21">
    <property type="entry name" value="F-BOX ONLY PROTEIN 21"/>
    <property type="match status" value="1"/>
</dbReference>
<dbReference type="PANTHER" id="PTHR31350">
    <property type="entry name" value="SI:DKEY-261L7.2"/>
    <property type="match status" value="1"/>
</dbReference>
<feature type="domain" description="Hemimethylated DNA-binding" evidence="2">
    <location>
        <begin position="943"/>
        <end position="1037"/>
    </location>
</feature>
<dbReference type="Gene3D" id="3.40.50.11350">
    <property type="match status" value="1"/>
</dbReference>
<gene>
    <name evidence="3" type="ORF">PHLCEN_2v8247</name>
</gene>
<protein>
    <recommendedName>
        <fullName evidence="2">Hemimethylated DNA-binding domain-containing protein</fullName>
    </recommendedName>
</protein>
<evidence type="ECO:0000256" key="1">
    <source>
        <dbReference type="SAM" id="MobiDB-lite"/>
    </source>
</evidence>
<sequence length="1074" mass="122408">MSPPSTPLSASFRMYRKPALKHHRRRTLIVAFACLSVISLGILASWTVSGSSTSTYTSHETPETPFSDEDVAPTPHEDDVTTEPSLPSYEVEEYSPYVLGPPTERFRDNLRNDTKYITSWLSAGWNNDVMTYMNLIYLGIITDRVPVVAMFTPSHIGGDAPVMNFGDVFDIKRFVRESGTPLLEWLDVKDPASDVVEDIGCWNIWESVQYFEHFPRGSSVPDWLKLDIAYTKAPNWVKLIPDYEHDKCSTFWTLARLAYPEDRDKNLGNILPSPLHNTSLDPDEHMLCYDYLYYACASMSSEYDYAYAPTWRYVGQYLHWTEDIRTITTQYVNRVFGLPEDGPMPPYITIHVRHGDFKNWCWAAELPEDCFAPLPVIARRIREVQDELRERKGIDIPMTRVIMTSDETDPAWWDEVAAIGWVKMDHDEQKTVERYGRWHPVILDAAIQSLGLGFVGTDRSTFSILSRRRVLDWHDGAARMIYIEILKVLPTSKSDSAEHTLLSCLQANSVTRTAALCSVCWKTPYDVRYTHCIGENEKKRKEASGGDWRLMYIERRRLDRRALRLLDEIREERSGRHERVRCFTQYSFDVWDALKLESELNIPTYFIGLSEGPLPVNVPADALPRRYWAQAVLGVISRHSTLKRLAQVFTSPEGKNTSFEEALGALSSFFDVSPKEVTLQLEEIYAQCLETLNAENVPLSPDEPGYDFWFLCTQIRHSIHQLGFRLADGPQFYSVMNQFPHHFLSPGHRETIPMSLVYVYVAIARRLGINASPANFPGVVQVHIQPPDPREEPRLLDMRGTDEPVIFRYCGSSYGAAHSPASDEATRAATPDKMLTRAYNNIIMFMRYERVYAGGMSLPWSSEAHEAAFYATSCLMMLEAPNPQFMPSLPSSKPLDAVAVLQDAMAPALPPITRATVSGYCYSVMEEHEESAKNVSLRSAFPHVKYFVGLVMKHAMYGYMGCVFGWEPICKQSEEWIKEMQVDSLANGRNQPFYHVIADDGHPRYVAQENILPAAPSKEIISSLYKSLSTFSRYFVDLKIDEATGKGRLLPSKELQDAYPEDDQFAASWIHDRA</sequence>
<feature type="region of interest" description="Disordered" evidence="1">
    <location>
        <begin position="53"/>
        <end position="84"/>
    </location>
</feature>
<evidence type="ECO:0000259" key="2">
    <source>
        <dbReference type="SMART" id="SM00992"/>
    </source>
</evidence>
<dbReference type="Gene3D" id="2.30.30.390">
    <property type="entry name" value="Hemimethylated DNA-binding domain"/>
    <property type="match status" value="1"/>
</dbReference>
<evidence type="ECO:0000313" key="4">
    <source>
        <dbReference type="Proteomes" id="UP000186601"/>
    </source>
</evidence>
<dbReference type="InterPro" id="IPR011722">
    <property type="entry name" value="Hemimethylated_DNA-bd_dom"/>
</dbReference>
<dbReference type="SUPFAM" id="SSF141255">
    <property type="entry name" value="YccV-like"/>
    <property type="match status" value="1"/>
</dbReference>
<proteinExistence type="predicted"/>
<name>A0A2R6NUN6_9APHY</name>
<keyword evidence="4" id="KW-1185">Reference proteome</keyword>
<dbReference type="OrthoDB" id="423313at2759"/>
<dbReference type="CDD" id="cd11296">
    <property type="entry name" value="O-FucT_like"/>
    <property type="match status" value="1"/>
</dbReference>